<dbReference type="PROSITE" id="PS00131">
    <property type="entry name" value="CARBOXYPEPT_SER_SER"/>
    <property type="match status" value="1"/>
</dbReference>
<keyword evidence="5 7" id="KW-0378">Hydrolase</keyword>
<organism evidence="8">
    <name type="scientific">Mucochytrium quahogii</name>
    <dbReference type="NCBI Taxonomy" id="96639"/>
    <lineage>
        <taxon>Eukaryota</taxon>
        <taxon>Sar</taxon>
        <taxon>Stramenopiles</taxon>
        <taxon>Bigyra</taxon>
        <taxon>Labyrinthulomycetes</taxon>
        <taxon>Thraustochytrida</taxon>
        <taxon>Thraustochytriidae</taxon>
        <taxon>Mucochytrium</taxon>
    </lineage>
</organism>
<dbReference type="GO" id="GO:0004185">
    <property type="term" value="F:serine-type carboxypeptidase activity"/>
    <property type="evidence" value="ECO:0007669"/>
    <property type="project" value="UniProtKB-UniRule"/>
</dbReference>
<keyword evidence="3 7" id="KW-0645">Protease</keyword>
<evidence type="ECO:0000256" key="6">
    <source>
        <dbReference type="ARBA" id="ARBA00023180"/>
    </source>
</evidence>
<dbReference type="PANTHER" id="PTHR11802">
    <property type="entry name" value="SERINE PROTEASE FAMILY S10 SERINE CARBOXYPEPTIDASE"/>
    <property type="match status" value="1"/>
</dbReference>
<name>A0A7S2WPU2_9STRA</name>
<evidence type="ECO:0000256" key="3">
    <source>
        <dbReference type="ARBA" id="ARBA00022670"/>
    </source>
</evidence>
<evidence type="ECO:0000313" key="8">
    <source>
        <dbReference type="EMBL" id="CAD9701313.1"/>
    </source>
</evidence>
<evidence type="ECO:0000256" key="5">
    <source>
        <dbReference type="ARBA" id="ARBA00022801"/>
    </source>
</evidence>
<dbReference type="InterPro" id="IPR018202">
    <property type="entry name" value="Ser_caboxypep_ser_AS"/>
</dbReference>
<evidence type="ECO:0000256" key="1">
    <source>
        <dbReference type="ARBA" id="ARBA00009431"/>
    </source>
</evidence>
<evidence type="ECO:0000256" key="2">
    <source>
        <dbReference type="ARBA" id="ARBA00022645"/>
    </source>
</evidence>
<keyword evidence="6" id="KW-0325">Glycoprotein</keyword>
<proteinExistence type="inferred from homology"/>
<evidence type="ECO:0000256" key="4">
    <source>
        <dbReference type="ARBA" id="ARBA00022729"/>
    </source>
</evidence>
<dbReference type="Gene3D" id="3.40.50.1820">
    <property type="entry name" value="alpha/beta hydrolase"/>
    <property type="match status" value="1"/>
</dbReference>
<keyword evidence="2 7" id="KW-0121">Carboxypeptidase</keyword>
<dbReference type="SUPFAM" id="SSF53474">
    <property type="entry name" value="alpha/beta-Hydrolases"/>
    <property type="match status" value="1"/>
</dbReference>
<dbReference type="Pfam" id="PF00450">
    <property type="entry name" value="Peptidase_S10"/>
    <property type="match status" value="1"/>
</dbReference>
<dbReference type="EMBL" id="HBHK01023010">
    <property type="protein sequence ID" value="CAD9701313.1"/>
    <property type="molecule type" value="Transcribed_RNA"/>
</dbReference>
<evidence type="ECO:0000256" key="7">
    <source>
        <dbReference type="RuleBase" id="RU361156"/>
    </source>
</evidence>
<reference evidence="8" key="1">
    <citation type="submission" date="2021-01" db="EMBL/GenBank/DDBJ databases">
        <authorList>
            <person name="Corre E."/>
            <person name="Pelletier E."/>
            <person name="Niang G."/>
            <person name="Scheremetjew M."/>
            <person name="Finn R."/>
            <person name="Kale V."/>
            <person name="Holt S."/>
            <person name="Cochrane G."/>
            <person name="Meng A."/>
            <person name="Brown T."/>
            <person name="Cohen L."/>
        </authorList>
    </citation>
    <scope>NUCLEOTIDE SEQUENCE</scope>
    <source>
        <strain evidence="8">NY070348D</strain>
    </source>
</reference>
<dbReference type="PANTHER" id="PTHR11802:SF113">
    <property type="entry name" value="SERINE CARBOXYPEPTIDASE CTSA-4.1"/>
    <property type="match status" value="1"/>
</dbReference>
<dbReference type="EC" id="3.4.16.-" evidence="7"/>
<dbReference type="GO" id="GO:0006508">
    <property type="term" value="P:proteolysis"/>
    <property type="evidence" value="ECO:0007669"/>
    <property type="project" value="UniProtKB-KW"/>
</dbReference>
<protein>
    <recommendedName>
        <fullName evidence="7">Carboxypeptidase</fullName>
        <ecNumber evidence="7">3.4.16.-</ecNumber>
    </recommendedName>
</protein>
<sequence length="585" mass="66123">MYVFSSDKIFSDPIEKIFYKMTRLVQVLCLLVLAFAFAEAKKHHKKDKKHGCQSHKAQAKCNGEPGCWWCKSEYHSGCYGSDVAKHFSTQSYVCETDSNGKLDVVIDTIGKNKPTPLVVSQEESFPSPIATDDREDLDMVGGVFDRFKFWKKDKTEENDEPLDVQDIEDQGGLCDPDVGQVSGYFRLGEQNKHYFFWFFESRNDPENDPVVLWMTGGPGCSSGMALFVENGPCHVTDDGQKTYINNYSWNNNASIIFIDQPAGTGFSYGTHDHSEEGIGNDMYMFLTEFFSTYKQFADNKFFIAGESYGGHYVPATGHRIWLGNKQRTEDSKLPHINLSGIAIGNGLTDPLIQYKYYAEMAYKSGTAPPRVNKTTYEIMKHVSTPLCLKAIEMCNGKKHTHPACTMALQICSVGLIIPYSLSGYNQYDMSKKCEKPPLCYDFSNVETYLNKASVKQRIGVTNNKKWEACNKGVTEKMSGDYMKNYQYLIPDLLLDDIPVLVYAGDQDYICNWIGNRAWTLQLRWPGKEAFNAASEEPYMVNDQEAGRIRTSNGFTFLQIYKAGHMVPMDQPAVALQMINEFIGQA</sequence>
<keyword evidence="4" id="KW-0732">Signal</keyword>
<dbReference type="Gene3D" id="1.10.287.410">
    <property type="match status" value="1"/>
</dbReference>
<dbReference type="PRINTS" id="PR00724">
    <property type="entry name" value="CRBOXYPTASEC"/>
</dbReference>
<dbReference type="AlphaFoldDB" id="A0A7S2WPU2"/>
<dbReference type="InterPro" id="IPR001563">
    <property type="entry name" value="Peptidase_S10"/>
</dbReference>
<dbReference type="InterPro" id="IPR029058">
    <property type="entry name" value="AB_hydrolase_fold"/>
</dbReference>
<comment type="similarity">
    <text evidence="1 7">Belongs to the peptidase S10 family.</text>
</comment>
<accession>A0A7S2WPU2</accession>
<gene>
    <name evidence="8" type="ORF">QSP1433_LOCUS14542</name>
</gene>